<evidence type="ECO:0000256" key="1">
    <source>
        <dbReference type="SAM" id="MobiDB-lite"/>
    </source>
</evidence>
<reference evidence="3" key="1">
    <citation type="submission" date="2019-04" db="EMBL/GenBank/DDBJ databases">
        <title>Nocardioides xinjiangensis sp. nov.</title>
        <authorList>
            <person name="Liu S."/>
        </authorList>
    </citation>
    <scope>NUCLEOTIDE SEQUENCE [LARGE SCALE GENOMIC DNA]</scope>
    <source>
        <strain evidence="3">18</strain>
    </source>
</reference>
<evidence type="ECO:0000313" key="3">
    <source>
        <dbReference type="Proteomes" id="UP000308760"/>
    </source>
</evidence>
<dbReference type="AlphaFoldDB" id="A0A4S8QBD6"/>
<accession>A0A4S8QBD6</accession>
<dbReference type="Proteomes" id="UP000308760">
    <property type="component" value="Unassembled WGS sequence"/>
</dbReference>
<proteinExistence type="predicted"/>
<keyword evidence="3" id="KW-1185">Reference proteome</keyword>
<feature type="region of interest" description="Disordered" evidence="1">
    <location>
        <begin position="45"/>
        <end position="66"/>
    </location>
</feature>
<dbReference type="RefSeq" id="WP_136534311.1">
    <property type="nucleotide sequence ID" value="NZ_STGY01000039.1"/>
</dbReference>
<feature type="region of interest" description="Disordered" evidence="1">
    <location>
        <begin position="573"/>
        <end position="600"/>
    </location>
</feature>
<gene>
    <name evidence="2" type="ORF">FAB82_09530</name>
</gene>
<protein>
    <submittedName>
        <fullName evidence="2">Uncharacterized protein</fullName>
    </submittedName>
</protein>
<comment type="caution">
    <text evidence="2">The sequence shown here is derived from an EMBL/GenBank/DDBJ whole genome shotgun (WGS) entry which is preliminary data.</text>
</comment>
<dbReference type="EMBL" id="STGY01000039">
    <property type="protein sequence ID" value="THV41797.1"/>
    <property type="molecule type" value="Genomic_DNA"/>
</dbReference>
<dbReference type="OrthoDB" id="3369278at2"/>
<reference evidence="2 3" key="2">
    <citation type="submission" date="2019-05" db="EMBL/GenBank/DDBJ databases">
        <title>Glycomyces buryatensis sp. nov.</title>
        <authorList>
            <person name="Nikitina E."/>
        </authorList>
    </citation>
    <scope>NUCLEOTIDE SEQUENCE [LARGE SCALE GENOMIC DNA]</scope>
    <source>
        <strain evidence="2 3">18</strain>
    </source>
</reference>
<name>A0A4S8QBD6_9ACTN</name>
<sequence>MTTSGERSALDPGLVPVHHRIRDLIAKYPEGPLPEAEVKAISESARRPFPGSGDPLSEPSFNDRPDLKTRIERRRAARAFLADIVRPAGSGVAADLERLSERLRHNTFRSGRPPALEASDLDLPADRIHTIALHLLRNGVSNAEVLTGLHLMADIARSDDADLLRELAMLGQDLGYYAVRALGRLPGSAPHLLKVAERTPRRDRTTVVEGLAGQPDADIEALLGSLSPKQTASLAEMLLCLPGTPRRLIGHQGFAKVVKVLAETPRDLSRHPAVLVTIARVWDEVRYGRFALLGFAPGEREATAESLRMLLRAPEVAGDVERALARHPASGTLIWVSRQIGRAVLAEPETMPSGIAVRVIVPDPGNGGDARTQLLVDGVPLIERLFNQGFGDSPEWMLQRQGGLRATVEPREVRLAEPDCTEGCCGALRARIWRDEKAGLVEWEVRHTHRSKEGPVRFSFDAAAYDTEIARAASDFTWEWPARRAARLLRERIMAEPELLSRWECGLGWVSSWNRERSTVQFYFNYPGRESEEEKQPWLQFRYAFEVPDAVVVDDTAVTAAVERVVADLRSADPKTVKRHSGGSREHAEALGFPWPPRNR</sequence>
<organism evidence="2 3">
    <name type="scientific">Glycomyces buryatensis</name>
    <dbReference type="NCBI Taxonomy" id="2570927"/>
    <lineage>
        <taxon>Bacteria</taxon>
        <taxon>Bacillati</taxon>
        <taxon>Actinomycetota</taxon>
        <taxon>Actinomycetes</taxon>
        <taxon>Glycomycetales</taxon>
        <taxon>Glycomycetaceae</taxon>
        <taxon>Glycomyces</taxon>
    </lineage>
</organism>
<evidence type="ECO:0000313" key="2">
    <source>
        <dbReference type="EMBL" id="THV41797.1"/>
    </source>
</evidence>